<dbReference type="AlphaFoldDB" id="A0A0K6FZ38"/>
<evidence type="ECO:0000313" key="2">
    <source>
        <dbReference type="EMBL" id="CUA71358.1"/>
    </source>
</evidence>
<proteinExistence type="predicted"/>
<dbReference type="Proteomes" id="UP000044841">
    <property type="component" value="Unassembled WGS sequence"/>
</dbReference>
<reference evidence="2 3" key="1">
    <citation type="submission" date="2015-07" db="EMBL/GenBank/DDBJ databases">
        <authorList>
            <person name="Noorani M."/>
        </authorList>
    </citation>
    <scope>NUCLEOTIDE SEQUENCE [LARGE SCALE GENOMIC DNA]</scope>
    <source>
        <strain evidence="2">BBA 69670</strain>
    </source>
</reference>
<evidence type="ECO:0008006" key="4">
    <source>
        <dbReference type="Google" id="ProtNLM"/>
    </source>
</evidence>
<organism evidence="2 3">
    <name type="scientific">Rhizoctonia solani</name>
    <dbReference type="NCBI Taxonomy" id="456999"/>
    <lineage>
        <taxon>Eukaryota</taxon>
        <taxon>Fungi</taxon>
        <taxon>Dikarya</taxon>
        <taxon>Basidiomycota</taxon>
        <taxon>Agaricomycotina</taxon>
        <taxon>Agaricomycetes</taxon>
        <taxon>Cantharellales</taxon>
        <taxon>Ceratobasidiaceae</taxon>
        <taxon>Rhizoctonia</taxon>
    </lineage>
</organism>
<evidence type="ECO:0000313" key="3">
    <source>
        <dbReference type="Proteomes" id="UP000044841"/>
    </source>
</evidence>
<feature type="region of interest" description="Disordered" evidence="1">
    <location>
        <begin position="1"/>
        <end position="31"/>
    </location>
</feature>
<dbReference type="EMBL" id="CYGV01001234">
    <property type="protein sequence ID" value="CUA71358.1"/>
    <property type="molecule type" value="Genomic_DNA"/>
</dbReference>
<protein>
    <recommendedName>
        <fullName evidence="4">HNH nuclease domain-containing protein</fullName>
    </recommendedName>
</protein>
<evidence type="ECO:0000256" key="1">
    <source>
        <dbReference type="SAM" id="MobiDB-lite"/>
    </source>
</evidence>
<gene>
    <name evidence="2" type="ORF">RSOLAG22IIIB_04573</name>
</gene>
<accession>A0A0K6FZ38</accession>
<keyword evidence="3" id="KW-1185">Reference proteome</keyword>
<name>A0A0K6FZ38_9AGAM</name>
<sequence length="231" mass="26146">MDHITQTFLPPNDDNDSTYSRVPSPGLSVKSHASTESAIRSLSTTQFSVTVSCVPTEVKASLTRVAPDGECCLTTRAEGQLECTHLIACSTDAEIQQALEAAWGIEAEEFDFHAVQNIFWSRVDMRIAFDTYRWLLLPTEKDLQAAIDFSNRRASQDTPSHFDTVYSNKTWKYHFLSLDYKSVIIRYSDYPNSFTIHESPYADLGPVESHLHPFYVIYNAGEKVHNIKDPE</sequence>